<evidence type="ECO:0000313" key="3">
    <source>
        <dbReference type="Proteomes" id="UP000078397"/>
    </source>
</evidence>
<keyword evidence="1" id="KW-0732">Signal</keyword>
<dbReference type="KEGG" id="pchm:VFPPC_03661"/>
<gene>
    <name evidence="2" type="ORF">VFPPC_03661</name>
</gene>
<organism evidence="2 3">
    <name type="scientific">Pochonia chlamydosporia 170</name>
    <dbReference type="NCBI Taxonomy" id="1380566"/>
    <lineage>
        <taxon>Eukaryota</taxon>
        <taxon>Fungi</taxon>
        <taxon>Dikarya</taxon>
        <taxon>Ascomycota</taxon>
        <taxon>Pezizomycotina</taxon>
        <taxon>Sordariomycetes</taxon>
        <taxon>Hypocreomycetidae</taxon>
        <taxon>Hypocreales</taxon>
        <taxon>Clavicipitaceae</taxon>
        <taxon>Pochonia</taxon>
    </lineage>
</organism>
<feature type="signal peptide" evidence="1">
    <location>
        <begin position="1"/>
        <end position="20"/>
    </location>
</feature>
<dbReference type="RefSeq" id="XP_022284635.1">
    <property type="nucleotide sequence ID" value="XM_022428345.1"/>
</dbReference>
<dbReference type="EMBL" id="LSBJ02000002">
    <property type="protein sequence ID" value="OAQ71348.2"/>
    <property type="molecule type" value="Genomic_DNA"/>
</dbReference>
<evidence type="ECO:0000256" key="1">
    <source>
        <dbReference type="SAM" id="SignalP"/>
    </source>
</evidence>
<dbReference type="GeneID" id="28847131"/>
<proteinExistence type="predicted"/>
<feature type="chain" id="PRO_5013175896" evidence="1">
    <location>
        <begin position="21"/>
        <end position="164"/>
    </location>
</feature>
<reference evidence="2 3" key="1">
    <citation type="journal article" date="2016" name="PLoS Pathog.">
        <title>Biosynthesis of antibiotic leucinostatins in bio-control fungus Purpureocillium lilacinum and their inhibition on phytophthora revealed by genome mining.</title>
        <authorList>
            <person name="Wang G."/>
            <person name="Liu Z."/>
            <person name="Lin R."/>
            <person name="Li E."/>
            <person name="Mao Z."/>
            <person name="Ling J."/>
            <person name="Yang Y."/>
            <person name="Yin W.B."/>
            <person name="Xie B."/>
        </authorList>
    </citation>
    <scope>NUCLEOTIDE SEQUENCE [LARGE SCALE GENOMIC DNA]</scope>
    <source>
        <strain evidence="2">170</strain>
    </source>
</reference>
<accession>A0A179G1I4</accession>
<keyword evidence="3" id="KW-1185">Reference proteome</keyword>
<name>A0A179G1I4_METCM</name>
<protein>
    <submittedName>
        <fullName evidence="2">Uncharacterized protein</fullName>
    </submittedName>
</protein>
<dbReference type="AlphaFoldDB" id="A0A179G1I4"/>
<dbReference type="Proteomes" id="UP000078397">
    <property type="component" value="Unassembled WGS sequence"/>
</dbReference>
<evidence type="ECO:0000313" key="2">
    <source>
        <dbReference type="EMBL" id="OAQ71348.2"/>
    </source>
</evidence>
<sequence>MKLNAVLIATLTTFASSVLASDGWGCAVEEGGPGTGLLEEIKGIFEDQFGSGDNDLKPPVWRAVKYKGLYFGVGNNEGYTKKDTAALRQQLVDEKDTIGDGYRCSWTGSGSADPAYDFGYEDDFSCGVAGGVWREGCDTRVVELIFLLHTEVVGFTYKGITVSS</sequence>
<comment type="caution">
    <text evidence="2">The sequence shown here is derived from an EMBL/GenBank/DDBJ whole genome shotgun (WGS) entry which is preliminary data.</text>
</comment>